<dbReference type="FunFam" id="3.30.565.10:FF:000010">
    <property type="entry name" value="Sensor histidine kinase RcsC"/>
    <property type="match status" value="1"/>
</dbReference>
<reference evidence="11 12" key="1">
    <citation type="submission" date="2019-06" db="EMBL/GenBank/DDBJ databases">
        <title>Desulfobotulus mexicanus sp. nov., a novel sulfate-reducing bacterium isolated from the sediment of an alkaline crater lake in Mexico.</title>
        <authorList>
            <person name="Hirschler-Rea A."/>
        </authorList>
    </citation>
    <scope>NUCLEOTIDE SEQUENCE [LARGE SCALE GENOMIC DNA]</scope>
    <source>
        <strain evidence="11 12">PAR22N</strain>
    </source>
</reference>
<dbReference type="InterPro" id="IPR003594">
    <property type="entry name" value="HATPase_dom"/>
</dbReference>
<evidence type="ECO:0000256" key="4">
    <source>
        <dbReference type="ARBA" id="ARBA00022553"/>
    </source>
</evidence>
<dbReference type="SUPFAM" id="SSF55874">
    <property type="entry name" value="ATPase domain of HSP90 chaperone/DNA topoisomerase II/histidine kinase"/>
    <property type="match status" value="1"/>
</dbReference>
<dbReference type="InterPro" id="IPR036890">
    <property type="entry name" value="HATPase_C_sf"/>
</dbReference>
<evidence type="ECO:0000256" key="3">
    <source>
        <dbReference type="ARBA" id="ARBA00012438"/>
    </source>
</evidence>
<feature type="transmembrane region" description="Helical" evidence="8">
    <location>
        <begin position="196"/>
        <end position="215"/>
    </location>
</feature>
<feature type="domain" description="HAMP" evidence="10">
    <location>
        <begin position="231"/>
        <end position="268"/>
    </location>
</feature>
<dbReference type="AlphaFoldDB" id="A0A5S5MEZ6"/>
<evidence type="ECO:0000256" key="6">
    <source>
        <dbReference type="ARBA" id="ARBA00022777"/>
    </source>
</evidence>
<feature type="domain" description="Histidine kinase" evidence="9">
    <location>
        <begin position="297"/>
        <end position="515"/>
    </location>
</feature>
<evidence type="ECO:0000256" key="8">
    <source>
        <dbReference type="SAM" id="Phobius"/>
    </source>
</evidence>
<evidence type="ECO:0000256" key="2">
    <source>
        <dbReference type="ARBA" id="ARBA00004370"/>
    </source>
</evidence>
<feature type="transmembrane region" description="Helical" evidence="8">
    <location>
        <begin position="6"/>
        <end position="30"/>
    </location>
</feature>
<keyword evidence="5" id="KW-0808">Transferase</keyword>
<name>A0A5S5MEZ6_9BACT</name>
<keyword evidence="8" id="KW-0472">Membrane</keyword>
<evidence type="ECO:0000256" key="1">
    <source>
        <dbReference type="ARBA" id="ARBA00000085"/>
    </source>
</evidence>
<comment type="caution">
    <text evidence="11">The sequence shown here is derived from an EMBL/GenBank/DDBJ whole genome shotgun (WGS) entry which is preliminary data.</text>
</comment>
<keyword evidence="4" id="KW-0597">Phosphoprotein</keyword>
<dbReference type="SMART" id="SM00304">
    <property type="entry name" value="HAMP"/>
    <property type="match status" value="1"/>
</dbReference>
<feature type="coiled-coil region" evidence="7">
    <location>
        <begin position="256"/>
        <end position="290"/>
    </location>
</feature>
<dbReference type="InterPro" id="IPR036097">
    <property type="entry name" value="HisK_dim/P_sf"/>
</dbReference>
<comment type="subcellular location">
    <subcellularLocation>
        <location evidence="2">Membrane</location>
    </subcellularLocation>
</comment>
<keyword evidence="12" id="KW-1185">Reference proteome</keyword>
<keyword evidence="8" id="KW-1133">Transmembrane helix</keyword>
<evidence type="ECO:0000256" key="7">
    <source>
        <dbReference type="SAM" id="Coils"/>
    </source>
</evidence>
<evidence type="ECO:0000256" key="5">
    <source>
        <dbReference type="ARBA" id="ARBA00022679"/>
    </source>
</evidence>
<comment type="catalytic activity">
    <reaction evidence="1">
        <text>ATP + protein L-histidine = ADP + protein N-phospho-L-histidine.</text>
        <dbReference type="EC" id="2.7.13.3"/>
    </reaction>
</comment>
<dbReference type="PROSITE" id="PS50885">
    <property type="entry name" value="HAMP"/>
    <property type="match status" value="1"/>
</dbReference>
<keyword evidence="7" id="KW-0175">Coiled coil</keyword>
<dbReference type="CDD" id="cd16922">
    <property type="entry name" value="HATPase_EvgS-ArcB-TorS-like"/>
    <property type="match status" value="1"/>
</dbReference>
<keyword evidence="8" id="KW-0812">Transmembrane</keyword>
<evidence type="ECO:0000259" key="10">
    <source>
        <dbReference type="PROSITE" id="PS50885"/>
    </source>
</evidence>
<dbReference type="GO" id="GO:0000155">
    <property type="term" value="F:phosphorelay sensor kinase activity"/>
    <property type="evidence" value="ECO:0007669"/>
    <property type="project" value="InterPro"/>
</dbReference>
<dbReference type="PROSITE" id="PS50109">
    <property type="entry name" value="HIS_KIN"/>
    <property type="match status" value="1"/>
</dbReference>
<evidence type="ECO:0000259" key="9">
    <source>
        <dbReference type="PROSITE" id="PS50109"/>
    </source>
</evidence>
<dbReference type="Proteomes" id="UP000321899">
    <property type="component" value="Unassembled WGS sequence"/>
</dbReference>
<dbReference type="Gene3D" id="6.10.340.10">
    <property type="match status" value="1"/>
</dbReference>
<dbReference type="SUPFAM" id="SSF47384">
    <property type="entry name" value="Homodimeric domain of signal transducing histidine kinase"/>
    <property type="match status" value="1"/>
</dbReference>
<dbReference type="GO" id="GO:0016020">
    <property type="term" value="C:membrane"/>
    <property type="evidence" value="ECO:0007669"/>
    <property type="project" value="UniProtKB-SubCell"/>
</dbReference>
<protein>
    <recommendedName>
        <fullName evidence="3">histidine kinase</fullName>
        <ecNumber evidence="3">2.7.13.3</ecNumber>
    </recommendedName>
</protein>
<accession>A0A5S5MEZ6</accession>
<dbReference type="SMART" id="SM00388">
    <property type="entry name" value="HisKA"/>
    <property type="match status" value="1"/>
</dbReference>
<dbReference type="PRINTS" id="PR00344">
    <property type="entry name" value="BCTRLSENSOR"/>
</dbReference>
<dbReference type="Gene3D" id="3.30.565.10">
    <property type="entry name" value="Histidine kinase-like ATPase, C-terminal domain"/>
    <property type="match status" value="1"/>
</dbReference>
<dbReference type="Pfam" id="PF02518">
    <property type="entry name" value="HATPase_c"/>
    <property type="match status" value="1"/>
</dbReference>
<dbReference type="CDD" id="cd06225">
    <property type="entry name" value="HAMP"/>
    <property type="match status" value="1"/>
</dbReference>
<evidence type="ECO:0000313" key="11">
    <source>
        <dbReference type="EMBL" id="TYT74274.1"/>
    </source>
</evidence>
<gene>
    <name evidence="11" type="ORF">FIM25_10920</name>
</gene>
<dbReference type="EC" id="2.7.13.3" evidence="3"/>
<dbReference type="InterPro" id="IPR004358">
    <property type="entry name" value="Sig_transdc_His_kin-like_C"/>
</dbReference>
<dbReference type="EMBL" id="VDMB01000013">
    <property type="protein sequence ID" value="TYT74274.1"/>
    <property type="molecule type" value="Genomic_DNA"/>
</dbReference>
<sequence>MKLKTRLFLILGIVISGFMGISGFSSYFLFKTQHLKKAEAVCTQAMTALMDLRGLTTELLVTETLDISYTAWQEAGQILDSRLKDLHYSTHLRSLLKTEALRATPESLMAFWQSTRQWLDRADHDLGVLLTRKEYSRDGLIYQVLDSKDYGVLEAKKSVDAAALFLAAEFETKLSDLISMVEVEIRTQTRNTMKNIILLSFSISLVACIILTLFLSQLNRYLKIWKDAMFEVGRGNFPAEIPVTGKDELNEISMAINETSADLKAMHETLKQKLEELSEAKDEAESASKAKGLFLASMSHEFRTPLNAIIGFSRLALRQTRSVNEHQQLASILRNGEHLLNLINQVLTTVGLETGRVQLSEGKTDLDCLISDMETMFLPKAREKGLKLEACRSPALPRYIIMDRLRLSQVLINLLDNAIKSTRSGHVSLSIKPDRKYPHHILFCVEDTGCGITEEEIPSLFKPFNRLKDIERNAGGAGLGLSICHNLIGLMQGEFEVHSEKEKGSTFSFHLPLIPCHVEAHTPEASPLRSQTDPLPAKILQDNTIQPRIPETLLHTLESAIEKAEFDHIQHLIFHLEQHDRNFGRELENMAENFDYERMLFLLKSRMSS</sequence>
<dbReference type="Gene3D" id="1.10.287.130">
    <property type="match status" value="1"/>
</dbReference>
<dbReference type="RefSeq" id="WP_139449192.1">
    <property type="nucleotide sequence ID" value="NZ_VDMB01000013.1"/>
</dbReference>
<dbReference type="PANTHER" id="PTHR43047">
    <property type="entry name" value="TWO-COMPONENT HISTIDINE PROTEIN KINASE"/>
    <property type="match status" value="1"/>
</dbReference>
<dbReference type="InterPro" id="IPR005467">
    <property type="entry name" value="His_kinase_dom"/>
</dbReference>
<evidence type="ECO:0000313" key="12">
    <source>
        <dbReference type="Proteomes" id="UP000321899"/>
    </source>
</evidence>
<dbReference type="InterPro" id="IPR003661">
    <property type="entry name" value="HisK_dim/P_dom"/>
</dbReference>
<organism evidence="11 12">
    <name type="scientific">Desulfobotulus mexicanus</name>
    <dbReference type="NCBI Taxonomy" id="2586642"/>
    <lineage>
        <taxon>Bacteria</taxon>
        <taxon>Pseudomonadati</taxon>
        <taxon>Thermodesulfobacteriota</taxon>
        <taxon>Desulfobacteria</taxon>
        <taxon>Desulfobacterales</taxon>
        <taxon>Desulfobacteraceae</taxon>
        <taxon>Desulfobotulus</taxon>
    </lineage>
</organism>
<dbReference type="OrthoDB" id="9770955at2"/>
<dbReference type="InterPro" id="IPR003660">
    <property type="entry name" value="HAMP_dom"/>
</dbReference>
<dbReference type="SMART" id="SM00387">
    <property type="entry name" value="HATPase_c"/>
    <property type="match status" value="1"/>
</dbReference>
<keyword evidence="6" id="KW-0418">Kinase</keyword>
<dbReference type="Pfam" id="PF00512">
    <property type="entry name" value="HisKA"/>
    <property type="match status" value="1"/>
</dbReference>
<proteinExistence type="predicted"/>
<dbReference type="CDD" id="cd00082">
    <property type="entry name" value="HisKA"/>
    <property type="match status" value="1"/>
</dbReference>